<evidence type="ECO:0000313" key="5">
    <source>
        <dbReference type="EMBL" id="GMT17799.1"/>
    </source>
</evidence>
<keyword evidence="3" id="KW-1133">Transmembrane helix</keyword>
<evidence type="ECO:0000256" key="3">
    <source>
        <dbReference type="SAM" id="Phobius"/>
    </source>
</evidence>
<feature type="compositionally biased region" description="Low complexity" evidence="2">
    <location>
        <begin position="224"/>
        <end position="242"/>
    </location>
</feature>
<name>A0AAV5VJ40_9BILA</name>
<dbReference type="Pfam" id="PF01484">
    <property type="entry name" value="Col_cuticle_N"/>
    <property type="match status" value="1"/>
</dbReference>
<feature type="domain" description="Nematode cuticle collagen N-terminal" evidence="4">
    <location>
        <begin position="14"/>
        <end position="66"/>
    </location>
</feature>
<dbReference type="AlphaFoldDB" id="A0AAV5VJ40"/>
<protein>
    <recommendedName>
        <fullName evidence="4">Nematode cuticle collagen N-terminal domain-containing protein</fullName>
    </recommendedName>
</protein>
<keyword evidence="6" id="KW-1185">Reference proteome</keyword>
<feature type="compositionally biased region" description="Gly residues" evidence="2">
    <location>
        <begin position="261"/>
        <end position="270"/>
    </location>
</feature>
<reference evidence="5" key="1">
    <citation type="submission" date="2023-10" db="EMBL/GenBank/DDBJ databases">
        <title>Genome assembly of Pristionchus species.</title>
        <authorList>
            <person name="Yoshida K."/>
            <person name="Sommer R.J."/>
        </authorList>
    </citation>
    <scope>NUCLEOTIDE SEQUENCE</scope>
    <source>
        <strain evidence="5">RS5133</strain>
    </source>
</reference>
<keyword evidence="1" id="KW-0677">Repeat</keyword>
<feature type="region of interest" description="Disordered" evidence="2">
    <location>
        <begin position="99"/>
        <end position="284"/>
    </location>
</feature>
<proteinExistence type="predicted"/>
<dbReference type="InterPro" id="IPR008160">
    <property type="entry name" value="Collagen"/>
</dbReference>
<dbReference type="InterPro" id="IPR002486">
    <property type="entry name" value="Col_cuticle_N"/>
</dbReference>
<feature type="compositionally biased region" description="Low complexity" evidence="2">
    <location>
        <begin position="102"/>
        <end position="128"/>
    </location>
</feature>
<keyword evidence="3" id="KW-0472">Membrane</keyword>
<keyword evidence="3" id="KW-0812">Transmembrane</keyword>
<dbReference type="SMART" id="SM01088">
    <property type="entry name" value="Col_cuticle_N"/>
    <property type="match status" value="1"/>
</dbReference>
<feature type="compositionally biased region" description="Pro residues" evidence="2">
    <location>
        <begin position="275"/>
        <end position="284"/>
    </location>
</feature>
<dbReference type="PANTHER" id="PTHR24637">
    <property type="entry name" value="COLLAGEN"/>
    <property type="match status" value="1"/>
</dbReference>
<feature type="transmembrane region" description="Helical" evidence="3">
    <location>
        <begin position="15"/>
        <end position="41"/>
    </location>
</feature>
<feature type="compositionally biased region" description="Low complexity" evidence="2">
    <location>
        <begin position="141"/>
        <end position="172"/>
    </location>
</feature>
<dbReference type="Proteomes" id="UP001432322">
    <property type="component" value="Unassembled WGS sequence"/>
</dbReference>
<comment type="caution">
    <text evidence="5">The sequence shown here is derived from an EMBL/GenBank/DDBJ whole genome shotgun (WGS) entry which is preliminary data.</text>
</comment>
<evidence type="ECO:0000256" key="1">
    <source>
        <dbReference type="ARBA" id="ARBA00022737"/>
    </source>
</evidence>
<evidence type="ECO:0000256" key="2">
    <source>
        <dbReference type="SAM" id="MobiDB-lite"/>
    </source>
</evidence>
<gene>
    <name evidence="5" type="ORF">PFISCL1PPCAC_9096</name>
</gene>
<sequence>MSKTECPEVAQVRKFAFFGVAVSTIATLTAIVAIPMLCVYLQGVSTSIQDDLAYCRTRGASLRGEYTRLDSMISAELSRGKRQTAYTCCSCGVGASGPPGAPGQDGAPGNDGQPGDAGAPGQDAGDNNSQPTAADFCFDCPAGPAGQDGAPGPKGPDGAPGAPGDNGAAGRPGSRGQPGRDGQPGAPGNDGQPGAPGRDGNVRTQASPAGQPGQPGEPGPQGPAGPDGRPGQPGRDGQPGQAGEPGRDGNPGQDGAPGARGQDGGNGGKGTCDHCPPPRTAPGY</sequence>
<organism evidence="5 6">
    <name type="scientific">Pristionchus fissidentatus</name>
    <dbReference type="NCBI Taxonomy" id="1538716"/>
    <lineage>
        <taxon>Eukaryota</taxon>
        <taxon>Metazoa</taxon>
        <taxon>Ecdysozoa</taxon>
        <taxon>Nematoda</taxon>
        <taxon>Chromadorea</taxon>
        <taxon>Rhabditida</taxon>
        <taxon>Rhabditina</taxon>
        <taxon>Diplogasteromorpha</taxon>
        <taxon>Diplogasteroidea</taxon>
        <taxon>Neodiplogasteridae</taxon>
        <taxon>Pristionchus</taxon>
    </lineage>
</organism>
<evidence type="ECO:0000259" key="4">
    <source>
        <dbReference type="SMART" id="SM01088"/>
    </source>
</evidence>
<dbReference type="Pfam" id="PF01391">
    <property type="entry name" value="Collagen"/>
    <property type="match status" value="2"/>
</dbReference>
<dbReference type="GO" id="GO:0042302">
    <property type="term" value="F:structural constituent of cuticle"/>
    <property type="evidence" value="ECO:0007669"/>
    <property type="project" value="InterPro"/>
</dbReference>
<evidence type="ECO:0000313" key="6">
    <source>
        <dbReference type="Proteomes" id="UP001432322"/>
    </source>
</evidence>
<accession>A0AAV5VJ40</accession>
<dbReference type="PANTHER" id="PTHR24637:SF372">
    <property type="entry name" value="NEMATODE CUTICLE COLLAGEN N-TERMINAL DOMAIN-CONTAINING PROTEIN"/>
    <property type="match status" value="1"/>
</dbReference>
<dbReference type="EMBL" id="BTSY01000003">
    <property type="protein sequence ID" value="GMT17799.1"/>
    <property type="molecule type" value="Genomic_DNA"/>
</dbReference>